<evidence type="ECO:0000256" key="8">
    <source>
        <dbReference type="SAM" id="Phobius"/>
    </source>
</evidence>
<dbReference type="STRING" id="101127.A0A1X2GUC8"/>
<proteinExistence type="predicted"/>
<keyword evidence="6 8" id="KW-0472">Membrane</keyword>
<feature type="compositionally biased region" description="Low complexity" evidence="7">
    <location>
        <begin position="1339"/>
        <end position="1352"/>
    </location>
</feature>
<feature type="compositionally biased region" description="Polar residues" evidence="7">
    <location>
        <begin position="1165"/>
        <end position="1179"/>
    </location>
</feature>
<dbReference type="EMBL" id="MCGT01000003">
    <property type="protein sequence ID" value="ORX61579.1"/>
    <property type="molecule type" value="Genomic_DNA"/>
</dbReference>
<feature type="compositionally biased region" description="Polar residues" evidence="7">
    <location>
        <begin position="1414"/>
        <end position="1425"/>
    </location>
</feature>
<evidence type="ECO:0000256" key="2">
    <source>
        <dbReference type="ARBA" id="ARBA00012543"/>
    </source>
</evidence>
<dbReference type="Pfam" id="PF03142">
    <property type="entry name" value="Chitin_synth_2"/>
    <property type="match status" value="2"/>
</dbReference>
<gene>
    <name evidence="9" type="ORF">DM01DRAFT_1332180</name>
</gene>
<accession>A0A1X2GUC8</accession>
<feature type="compositionally biased region" description="Low complexity" evidence="7">
    <location>
        <begin position="752"/>
        <end position="761"/>
    </location>
</feature>
<dbReference type="EC" id="2.4.1.16" evidence="2"/>
<evidence type="ECO:0000256" key="5">
    <source>
        <dbReference type="ARBA" id="ARBA00022989"/>
    </source>
</evidence>
<feature type="compositionally biased region" description="Low complexity" evidence="7">
    <location>
        <begin position="1302"/>
        <end position="1323"/>
    </location>
</feature>
<evidence type="ECO:0000256" key="4">
    <source>
        <dbReference type="ARBA" id="ARBA00022692"/>
    </source>
</evidence>
<dbReference type="PANTHER" id="PTHR22914:SF41">
    <property type="entry name" value="CHITIN SYNTHASE 7"/>
    <property type="match status" value="1"/>
</dbReference>
<feature type="region of interest" description="Disordered" evidence="7">
    <location>
        <begin position="1165"/>
        <end position="1201"/>
    </location>
</feature>
<dbReference type="GO" id="GO:0016020">
    <property type="term" value="C:membrane"/>
    <property type="evidence" value="ECO:0007669"/>
    <property type="project" value="UniProtKB-SubCell"/>
</dbReference>
<keyword evidence="5 8" id="KW-1133">Transmembrane helix</keyword>
<evidence type="ECO:0000256" key="1">
    <source>
        <dbReference type="ARBA" id="ARBA00004141"/>
    </source>
</evidence>
<sequence>MKKNHHHSRLHVPSGRRLVWVVLSALCTFFIPNVLLRYAFHLTSSTSRQAWREKFTTTILFVVIAGLFCVWLEYLSTFFCDHEHHMWAGTVYRNKSTFSTVNGRVIDWYNDDNDIAMAVRPYVGMDVSPMFPAYMNLKRNSANDQNAPYSNPQYQDCIGAQNYTSQADAWLAYRMTTDPGLQVDQNGNLVSCPLPNQLNTTGAPCFYSEANLSLANAMGYKGNLVFGIDYILNNCSSLSTPSAQGKGFVVLDNLVLDVTNYLEYATNMVLVTTNVHSRAFAVDRMFLPLDITTMLYLNLGTDITTYFDNNNISNAGIYRQCLKDMFYAGITANGIEEGCLKVNPALWATMGCGLLYFFIKMNLANLSRIKWVQRRLFKSNDLSPTKVFHPMSISTASLVSLKPGHLQENADSSSVRIISHAADMATTAVISPSSTPTATPSIGHLSAGMLSAQHTPHTLMLIPCYAETTDTIRSTLNSLARNNYDDSHKLLVFVCDGVVQSATENKPTHLSVLDALGYSTREEASQPHAYQSLGQHRRKVNFAKVYAGFYESGRNRVPFLVIVKVGGPLEQQQRHQPPQAASPKKKRDKLVDNRAPGNRGKRDSLLIILSFLERCMHLAQSRMSPLEYELFNQCYHVLGLDPRKFKYMLVTDADTQVQSDVMVKMVGRLEADRRLLAISGHVRPANPEQNIFTILQIFPVYAAFFTGLAYEAFLGNVLTINGNLVMYKLWWEDEPYTQLLANYPNGTPPPTIVATAATQPPGHNQQRRPKTKVSDEIQPTLHDPHDPFATLPRHSSSPSLTSSISSVARSPSASMVSHLSFSANLRIRPYCIHPTVLRGFAMPEPDTMHMKNVLLLGEDQYFGTVLLRSFPRHHLGFEPEAVGYATIPTRFWALQALQMRTIRASFHNQLEMIRVSGQLGFAPWFLSVTKIADMILSLPIMVYLYGVFVRCFLKRGLAYYIISWSFTGLFVLQVLYFLLRRQFKYVLWFFIYCTLGVPLFVIWFPLAALWTSDRADRWYDVWPTGSGLTWVARYHGCIDRDYEQQQRDDSPIDEGKSPVELQSLPTITTSTTTHEIKSDSAVVPNDTGGNASPSPSPSPPPVITIPRMLLVDYERLEAQRAYDRAREEAAVLDAKFTGFTAFATHQHANAVMDDPLAMLTVKTNHTDASNHSSPRSSNPFVHRHHFGHPDGSSAPSPPPLAQIRDGYTSLRGLTATSSYRPMLETNSLERRAVGGHTRSTSSPMPSPNPFSDPISGFDDPFDDGLSAHRTSTYRQYHRRQPSPSTYPYYDPGMFIPMTVDGSTAAPSNHSSNANANTPSSPSSVFTDPYTSHPPTQDVSQPSPSSTAPSSAAFAKDAIHARPHSTLSQKSILSLDLAIEEDQHAGYPNDDDLEGRSMAVHGHVGLKIPDRTTVYRQHQRQPSVSASVTPSHHLPPPPSVSSSSSRRQRTPGNSSTSFLDAVQLEIRAYLSHADLDATTRAQVKEHLLSVFGDRMLQEDLQDPINSSIEDITLELLTAPPPLTSVHF</sequence>
<feature type="transmembrane region" description="Helical" evidence="8">
    <location>
        <begin position="57"/>
        <end position="75"/>
    </location>
</feature>
<evidence type="ECO:0000256" key="3">
    <source>
        <dbReference type="ARBA" id="ARBA00022676"/>
    </source>
</evidence>
<keyword evidence="3" id="KW-0328">Glycosyltransferase</keyword>
<protein>
    <recommendedName>
        <fullName evidence="2">chitin synthase</fullName>
        <ecNumber evidence="2">2.4.1.16</ecNumber>
    </recommendedName>
</protein>
<dbReference type="Proteomes" id="UP000242146">
    <property type="component" value="Unassembled WGS sequence"/>
</dbReference>
<reference evidence="9 10" key="1">
    <citation type="submission" date="2016-07" db="EMBL/GenBank/DDBJ databases">
        <title>Pervasive Adenine N6-methylation of Active Genes in Fungi.</title>
        <authorList>
            <consortium name="DOE Joint Genome Institute"/>
            <person name="Mondo S.J."/>
            <person name="Dannebaum R.O."/>
            <person name="Kuo R.C."/>
            <person name="Labutti K."/>
            <person name="Haridas S."/>
            <person name="Kuo A."/>
            <person name="Salamov A."/>
            <person name="Ahrendt S.R."/>
            <person name="Lipzen A."/>
            <person name="Sullivan W."/>
            <person name="Andreopoulos W.B."/>
            <person name="Clum A."/>
            <person name="Lindquist E."/>
            <person name="Daum C."/>
            <person name="Ramamoorthy G.K."/>
            <person name="Gryganskyi A."/>
            <person name="Culley D."/>
            <person name="Magnuson J.K."/>
            <person name="James T.Y."/>
            <person name="O'Malley M.A."/>
            <person name="Stajich J.E."/>
            <person name="Spatafora J.W."/>
            <person name="Visel A."/>
            <person name="Grigoriev I.V."/>
        </authorList>
    </citation>
    <scope>NUCLEOTIDE SEQUENCE [LARGE SCALE GENOMIC DNA]</scope>
    <source>
        <strain evidence="9 10">NRRL 3301</strain>
    </source>
</reference>
<dbReference type="InterPro" id="IPR004835">
    <property type="entry name" value="Chitin_synth"/>
</dbReference>
<feature type="region of interest" description="Disordered" evidence="7">
    <location>
        <begin position="1414"/>
        <end position="1456"/>
    </location>
</feature>
<dbReference type="PANTHER" id="PTHR22914">
    <property type="entry name" value="CHITIN SYNTHASE"/>
    <property type="match status" value="1"/>
</dbReference>
<evidence type="ECO:0000313" key="9">
    <source>
        <dbReference type="EMBL" id="ORX61579.1"/>
    </source>
</evidence>
<name>A0A1X2GUC8_9FUNG</name>
<evidence type="ECO:0000313" key="10">
    <source>
        <dbReference type="Proteomes" id="UP000242146"/>
    </source>
</evidence>
<feature type="transmembrane region" description="Helical" evidence="8">
    <location>
        <begin position="957"/>
        <end position="979"/>
    </location>
</feature>
<dbReference type="SUPFAM" id="SSF53448">
    <property type="entry name" value="Nucleotide-diphospho-sugar transferases"/>
    <property type="match status" value="1"/>
</dbReference>
<feature type="region of interest" description="Disordered" evidence="7">
    <location>
        <begin position="1073"/>
        <end position="1101"/>
    </location>
</feature>
<comment type="subcellular location">
    <subcellularLocation>
        <location evidence="1">Membrane</location>
        <topology evidence="1">Multi-pass membrane protein</topology>
    </subcellularLocation>
</comment>
<dbReference type="GO" id="GO:0006031">
    <property type="term" value="P:chitin biosynthetic process"/>
    <property type="evidence" value="ECO:0007669"/>
    <property type="project" value="TreeGrafter"/>
</dbReference>
<dbReference type="OrthoDB" id="2235682at2759"/>
<keyword evidence="3" id="KW-0808">Transferase</keyword>
<feature type="compositionally biased region" description="Polar residues" evidence="7">
    <location>
        <begin position="1324"/>
        <end position="1338"/>
    </location>
</feature>
<organism evidence="9 10">
    <name type="scientific">Hesseltinella vesiculosa</name>
    <dbReference type="NCBI Taxonomy" id="101127"/>
    <lineage>
        <taxon>Eukaryota</taxon>
        <taxon>Fungi</taxon>
        <taxon>Fungi incertae sedis</taxon>
        <taxon>Mucoromycota</taxon>
        <taxon>Mucoromycotina</taxon>
        <taxon>Mucoromycetes</taxon>
        <taxon>Mucorales</taxon>
        <taxon>Cunninghamellaceae</taxon>
        <taxon>Hesseltinella</taxon>
    </lineage>
</organism>
<feature type="transmembrane region" description="Helical" evidence="8">
    <location>
        <begin position="921"/>
        <end position="945"/>
    </location>
</feature>
<feature type="region of interest" description="Disordered" evidence="7">
    <location>
        <begin position="750"/>
        <end position="803"/>
    </location>
</feature>
<feature type="region of interest" description="Disordered" evidence="7">
    <location>
        <begin position="1218"/>
        <end position="1352"/>
    </location>
</feature>
<evidence type="ECO:0000256" key="6">
    <source>
        <dbReference type="ARBA" id="ARBA00023136"/>
    </source>
</evidence>
<dbReference type="GO" id="GO:0004100">
    <property type="term" value="F:chitin synthase activity"/>
    <property type="evidence" value="ECO:0007669"/>
    <property type="project" value="UniProtKB-EC"/>
</dbReference>
<evidence type="ECO:0000256" key="7">
    <source>
        <dbReference type="SAM" id="MobiDB-lite"/>
    </source>
</evidence>
<keyword evidence="10" id="KW-1185">Reference proteome</keyword>
<keyword evidence="4 8" id="KW-0812">Transmembrane</keyword>
<dbReference type="InterPro" id="IPR029044">
    <property type="entry name" value="Nucleotide-diphossugar_trans"/>
</dbReference>
<dbReference type="GO" id="GO:0071944">
    <property type="term" value="C:cell periphery"/>
    <property type="evidence" value="ECO:0007669"/>
    <property type="project" value="TreeGrafter"/>
</dbReference>
<feature type="region of interest" description="Disordered" evidence="7">
    <location>
        <begin position="570"/>
        <end position="598"/>
    </location>
</feature>
<comment type="caution">
    <text evidence="9">The sequence shown here is derived from an EMBL/GenBank/DDBJ whole genome shotgun (WGS) entry which is preliminary data.</text>
</comment>
<feature type="transmembrane region" description="Helical" evidence="8">
    <location>
        <begin position="986"/>
        <end position="1010"/>
    </location>
</feature>
<feature type="transmembrane region" description="Helical" evidence="8">
    <location>
        <begin position="18"/>
        <end position="36"/>
    </location>
</feature>
<dbReference type="GO" id="GO:0030428">
    <property type="term" value="C:cell septum"/>
    <property type="evidence" value="ECO:0007669"/>
    <property type="project" value="TreeGrafter"/>
</dbReference>